<sequence length="386" mass="43412">MNLPPDHYFVLIVPIGIFLLGMALFTCWRVLRQQHFLPWLATGYLLPALAMAVQSLMSNEQLADWSVIAAALYLVGGWALTRGLAMRHGGDVSLPLAIVIGVTTLALLYYYSRVEEQLWTRAICLNTALALMYLLPFRSILRRRNPGDTLERIVRWSYIACVGYALLRPLLIMALAPDYEMAMLTRSGYWLLTLAASLIFSIWFMFILLACALRDVMRVLHEERNRDPLTQLINRRAFFESAERALQDSNLAPWALLACDVDHFKQVNDTWGHTAGDQVLQSVAHILTEQVRRDDLVSRFGGEEFIILLNRSDAGHARSVAQRIQSQLALTRFSAIPGKVTVSFGLTLVTSAADLAHAIERADISLYQAKQSGRDRICMLPEEPPA</sequence>
<dbReference type="Pfam" id="PF00990">
    <property type="entry name" value="GGDEF"/>
    <property type="match status" value="1"/>
</dbReference>
<evidence type="ECO:0000259" key="6">
    <source>
        <dbReference type="PROSITE" id="PS50887"/>
    </source>
</evidence>
<evidence type="ECO:0000256" key="2">
    <source>
        <dbReference type="ARBA" id="ARBA00004533"/>
    </source>
</evidence>
<dbReference type="NCBIfam" id="TIGR00254">
    <property type="entry name" value="GGDEF"/>
    <property type="match status" value="1"/>
</dbReference>
<feature type="transmembrane region" description="Helical" evidence="5">
    <location>
        <begin position="92"/>
        <end position="112"/>
    </location>
</feature>
<keyword evidence="8" id="KW-1185">Reference proteome</keyword>
<dbReference type="InterPro" id="IPR043128">
    <property type="entry name" value="Rev_trsase/Diguanyl_cyclase"/>
</dbReference>
<dbReference type="InterPro" id="IPR029787">
    <property type="entry name" value="Nucleotide_cyclase"/>
</dbReference>
<feature type="transmembrane region" description="Helical" evidence="5">
    <location>
        <begin position="37"/>
        <end position="56"/>
    </location>
</feature>
<reference evidence="7 8" key="1">
    <citation type="submission" date="2018-06" db="EMBL/GenBank/DDBJ databases">
        <title>Three novel Pseudomonas species isolated from symptomatic oak.</title>
        <authorList>
            <person name="Bueno-Gonzalez V."/>
            <person name="Brady C."/>
        </authorList>
    </citation>
    <scope>NUCLEOTIDE SEQUENCE [LARGE SCALE GENOMIC DNA]</scope>
    <source>
        <strain evidence="7 8">P17C</strain>
    </source>
</reference>
<feature type="transmembrane region" description="Helical" evidence="5">
    <location>
        <begin position="118"/>
        <end position="135"/>
    </location>
</feature>
<gene>
    <name evidence="7" type="ORF">DNJ96_14640</name>
</gene>
<dbReference type="RefSeq" id="WP_131185078.1">
    <property type="nucleotide sequence ID" value="NZ_QJUO01000021.1"/>
</dbReference>
<dbReference type="SUPFAM" id="SSF55073">
    <property type="entry name" value="Nucleotide cyclase"/>
    <property type="match status" value="1"/>
</dbReference>
<accession>A0A4Q9R1N1</accession>
<dbReference type="PANTHER" id="PTHR45138">
    <property type="entry name" value="REGULATORY COMPONENTS OF SENSORY TRANSDUCTION SYSTEM"/>
    <property type="match status" value="1"/>
</dbReference>
<dbReference type="EC" id="2.7.7.65" evidence="3"/>
<name>A0A4Q9R1N1_9GAMM</name>
<comment type="subcellular location">
    <subcellularLocation>
        <location evidence="2">Cell inner membrane</location>
    </subcellularLocation>
</comment>
<keyword evidence="5" id="KW-0812">Transmembrane</keyword>
<evidence type="ECO:0000256" key="5">
    <source>
        <dbReference type="SAM" id="Phobius"/>
    </source>
</evidence>
<feature type="transmembrane region" description="Helical" evidence="5">
    <location>
        <begin position="6"/>
        <end position="25"/>
    </location>
</feature>
<dbReference type="CDD" id="cd01949">
    <property type="entry name" value="GGDEF"/>
    <property type="match status" value="1"/>
</dbReference>
<dbReference type="EMBL" id="QJUP01000022">
    <property type="protein sequence ID" value="TBU92844.1"/>
    <property type="molecule type" value="Genomic_DNA"/>
</dbReference>
<dbReference type="AlphaFoldDB" id="A0A4Q9R1N1"/>
<evidence type="ECO:0000256" key="1">
    <source>
        <dbReference type="ARBA" id="ARBA00001946"/>
    </source>
</evidence>
<keyword evidence="5" id="KW-1133">Transmembrane helix</keyword>
<dbReference type="GO" id="GO:0052621">
    <property type="term" value="F:diguanylate cyclase activity"/>
    <property type="evidence" value="ECO:0007669"/>
    <property type="project" value="UniProtKB-EC"/>
</dbReference>
<evidence type="ECO:0000313" key="8">
    <source>
        <dbReference type="Proteomes" id="UP000292639"/>
    </source>
</evidence>
<feature type="transmembrane region" description="Helical" evidence="5">
    <location>
        <begin position="156"/>
        <end position="176"/>
    </location>
</feature>
<comment type="catalytic activity">
    <reaction evidence="4">
        <text>2 GTP = 3',3'-c-di-GMP + 2 diphosphate</text>
        <dbReference type="Rhea" id="RHEA:24898"/>
        <dbReference type="ChEBI" id="CHEBI:33019"/>
        <dbReference type="ChEBI" id="CHEBI:37565"/>
        <dbReference type="ChEBI" id="CHEBI:58805"/>
        <dbReference type="EC" id="2.7.7.65"/>
    </reaction>
</comment>
<organism evidence="7 8">
    <name type="scientific">Stutzerimonas kirkiae</name>
    <dbReference type="NCBI Taxonomy" id="2211392"/>
    <lineage>
        <taxon>Bacteria</taxon>
        <taxon>Pseudomonadati</taxon>
        <taxon>Pseudomonadota</taxon>
        <taxon>Gammaproteobacteria</taxon>
        <taxon>Pseudomonadales</taxon>
        <taxon>Pseudomonadaceae</taxon>
        <taxon>Stutzerimonas</taxon>
    </lineage>
</organism>
<comment type="cofactor">
    <cofactor evidence="1">
        <name>Mg(2+)</name>
        <dbReference type="ChEBI" id="CHEBI:18420"/>
    </cofactor>
</comment>
<dbReference type="Proteomes" id="UP000292639">
    <property type="component" value="Unassembled WGS sequence"/>
</dbReference>
<feature type="transmembrane region" description="Helical" evidence="5">
    <location>
        <begin position="188"/>
        <end position="213"/>
    </location>
</feature>
<dbReference type="FunFam" id="3.30.70.270:FF:000001">
    <property type="entry name" value="Diguanylate cyclase domain protein"/>
    <property type="match status" value="1"/>
</dbReference>
<dbReference type="PANTHER" id="PTHR45138:SF9">
    <property type="entry name" value="DIGUANYLATE CYCLASE DGCM-RELATED"/>
    <property type="match status" value="1"/>
</dbReference>
<dbReference type="SMART" id="SM00267">
    <property type="entry name" value="GGDEF"/>
    <property type="match status" value="1"/>
</dbReference>
<feature type="transmembrane region" description="Helical" evidence="5">
    <location>
        <begin position="62"/>
        <end position="80"/>
    </location>
</feature>
<dbReference type="PROSITE" id="PS50887">
    <property type="entry name" value="GGDEF"/>
    <property type="match status" value="1"/>
</dbReference>
<dbReference type="InterPro" id="IPR050469">
    <property type="entry name" value="Diguanylate_Cyclase"/>
</dbReference>
<proteinExistence type="predicted"/>
<keyword evidence="5" id="KW-0472">Membrane</keyword>
<feature type="domain" description="GGDEF" evidence="6">
    <location>
        <begin position="252"/>
        <end position="382"/>
    </location>
</feature>
<dbReference type="GO" id="GO:0005886">
    <property type="term" value="C:plasma membrane"/>
    <property type="evidence" value="ECO:0007669"/>
    <property type="project" value="UniProtKB-SubCell"/>
</dbReference>
<evidence type="ECO:0000313" key="7">
    <source>
        <dbReference type="EMBL" id="TBU92844.1"/>
    </source>
</evidence>
<evidence type="ECO:0000256" key="3">
    <source>
        <dbReference type="ARBA" id="ARBA00012528"/>
    </source>
</evidence>
<comment type="caution">
    <text evidence="7">The sequence shown here is derived from an EMBL/GenBank/DDBJ whole genome shotgun (WGS) entry which is preliminary data.</text>
</comment>
<dbReference type="Gene3D" id="3.30.70.270">
    <property type="match status" value="1"/>
</dbReference>
<evidence type="ECO:0000256" key="4">
    <source>
        <dbReference type="ARBA" id="ARBA00034247"/>
    </source>
</evidence>
<dbReference type="InterPro" id="IPR000160">
    <property type="entry name" value="GGDEF_dom"/>
</dbReference>
<protein>
    <recommendedName>
        <fullName evidence="3">diguanylate cyclase</fullName>
        <ecNumber evidence="3">2.7.7.65</ecNumber>
    </recommendedName>
</protein>